<dbReference type="SUPFAM" id="SSF51905">
    <property type="entry name" value="FAD/NAD(P)-binding domain"/>
    <property type="match status" value="1"/>
</dbReference>
<keyword evidence="7" id="KW-1185">Reference proteome</keyword>
<evidence type="ECO:0000313" key="6">
    <source>
        <dbReference type="EMBL" id="GAA5129880.1"/>
    </source>
</evidence>
<protein>
    <recommendedName>
        <fullName evidence="5">Alpha/beta hydrolase fold-3 domain-containing protein</fullName>
    </recommendedName>
</protein>
<dbReference type="Pfam" id="PF07859">
    <property type="entry name" value="Abhydrolase_3"/>
    <property type="match status" value="1"/>
</dbReference>
<comment type="caution">
    <text evidence="6">The sequence shown here is derived from an EMBL/GenBank/DDBJ whole genome shotgun (WGS) entry which is preliminary data.</text>
</comment>
<dbReference type="PANTHER" id="PTHR42877:SF4">
    <property type="entry name" value="FAD_NAD(P)-BINDING DOMAIN-CONTAINING PROTEIN-RELATED"/>
    <property type="match status" value="1"/>
</dbReference>
<dbReference type="Gene3D" id="3.50.50.60">
    <property type="entry name" value="FAD/NAD(P)-binding domain"/>
    <property type="match status" value="1"/>
</dbReference>
<keyword evidence="2" id="KW-0285">Flavoprotein</keyword>
<feature type="domain" description="Alpha/beta hydrolase fold-3" evidence="5">
    <location>
        <begin position="1"/>
        <end position="129"/>
    </location>
</feature>
<dbReference type="Pfam" id="PF00743">
    <property type="entry name" value="FMO-like"/>
    <property type="match status" value="1"/>
</dbReference>
<name>A0ABP9NPB9_9PSEU</name>
<dbReference type="SUPFAM" id="SSF53474">
    <property type="entry name" value="alpha/beta-Hydrolases"/>
    <property type="match status" value="1"/>
</dbReference>
<keyword evidence="3" id="KW-0274">FAD</keyword>
<dbReference type="Gene3D" id="3.40.50.1820">
    <property type="entry name" value="alpha/beta hydrolase"/>
    <property type="match status" value="1"/>
</dbReference>
<gene>
    <name evidence="6" type="ORF">GCM10023320_51030</name>
</gene>
<proteinExistence type="inferred from homology"/>
<evidence type="ECO:0000256" key="4">
    <source>
        <dbReference type="ARBA" id="ARBA00023002"/>
    </source>
</evidence>
<evidence type="ECO:0000259" key="5">
    <source>
        <dbReference type="Pfam" id="PF07859"/>
    </source>
</evidence>
<dbReference type="InterPro" id="IPR020946">
    <property type="entry name" value="Flavin_mOase-like"/>
</dbReference>
<evidence type="ECO:0000256" key="1">
    <source>
        <dbReference type="ARBA" id="ARBA00010139"/>
    </source>
</evidence>
<dbReference type="EMBL" id="BAABJO010000021">
    <property type="protein sequence ID" value="GAA5129880.1"/>
    <property type="molecule type" value="Genomic_DNA"/>
</dbReference>
<evidence type="ECO:0000256" key="3">
    <source>
        <dbReference type="ARBA" id="ARBA00022827"/>
    </source>
</evidence>
<organism evidence="6 7">
    <name type="scientific">Pseudonocardia adelaidensis</name>
    <dbReference type="NCBI Taxonomy" id="648754"/>
    <lineage>
        <taxon>Bacteria</taxon>
        <taxon>Bacillati</taxon>
        <taxon>Actinomycetota</taxon>
        <taxon>Actinomycetes</taxon>
        <taxon>Pseudonocardiales</taxon>
        <taxon>Pseudonocardiaceae</taxon>
        <taxon>Pseudonocardia</taxon>
    </lineage>
</organism>
<dbReference type="InterPro" id="IPR029058">
    <property type="entry name" value="AB_hydrolase_fold"/>
</dbReference>
<accession>A0ABP9NPB9</accession>
<dbReference type="InterPro" id="IPR036188">
    <property type="entry name" value="FAD/NAD-bd_sf"/>
</dbReference>
<dbReference type="PANTHER" id="PTHR42877">
    <property type="entry name" value="L-ORNITHINE N(5)-MONOOXYGENASE-RELATED"/>
    <property type="match status" value="1"/>
</dbReference>
<reference evidence="7" key="1">
    <citation type="journal article" date="2019" name="Int. J. Syst. Evol. Microbiol.">
        <title>The Global Catalogue of Microorganisms (GCM) 10K type strain sequencing project: providing services to taxonomists for standard genome sequencing and annotation.</title>
        <authorList>
            <consortium name="The Broad Institute Genomics Platform"/>
            <consortium name="The Broad Institute Genome Sequencing Center for Infectious Disease"/>
            <person name="Wu L."/>
            <person name="Ma J."/>
        </authorList>
    </citation>
    <scope>NUCLEOTIDE SEQUENCE [LARGE SCALE GENOMIC DNA]</scope>
    <source>
        <strain evidence="7">JCM 18302</strain>
    </source>
</reference>
<keyword evidence="4" id="KW-0560">Oxidoreductase</keyword>
<dbReference type="InterPro" id="IPR051209">
    <property type="entry name" value="FAD-bind_Monooxygenase_sf"/>
</dbReference>
<sequence>MAGDSAGGGIVMALVLRLRAAGEELPGSIGLISPWLDLDLGSPLLRANAATDAMLDPAWLPDTAARYRGAADSPELRPLEADLAGLPPVHVVAGTEEILLGDSDALVARIRDAGGAVDHLRTAGMWHAYPVFAGMLREADEAVAALGAAIRRDCGGGRNPRVAVVGAGFGGIGLGMTLRAAGWTDPGELTILDRADDVGGVWRANTYPGAACDVPSHLYSFSGAPGSEWTRRFSPQADILAYLKRLTREHGLTEHLRLGTEVTEARWDEARSVWRLAPAGDDPIEADVLVPACGQLSRPARPAIPGLDRFAGSVFHSAEWDHGVELDGKRVAVIGTGASAIQFVPAIVDRVAALTVFQRSAPHVIPKPDRAYGAPRPGNRACARAFWSAFFEMGALGLTSVRAAALPFRLASAALRRGQVRDPALRARLTPDHPIGCKRILISSDYYPALARPHADVVTEPIARVTATGVRTADGAEHPADVIILGTGFAATDFLAR</sequence>
<comment type="similarity">
    <text evidence="1">Belongs to the FAD-binding monooxygenase family.</text>
</comment>
<evidence type="ECO:0000256" key="2">
    <source>
        <dbReference type="ARBA" id="ARBA00022630"/>
    </source>
</evidence>
<dbReference type="Proteomes" id="UP001500804">
    <property type="component" value="Unassembled WGS sequence"/>
</dbReference>
<evidence type="ECO:0000313" key="7">
    <source>
        <dbReference type="Proteomes" id="UP001500804"/>
    </source>
</evidence>
<dbReference type="InterPro" id="IPR013094">
    <property type="entry name" value="AB_hydrolase_3"/>
</dbReference>